<evidence type="ECO:0000256" key="1">
    <source>
        <dbReference type="ARBA" id="ARBA00022490"/>
    </source>
</evidence>
<dbReference type="Pfam" id="PF01541">
    <property type="entry name" value="GIY-YIG"/>
    <property type="match status" value="1"/>
</dbReference>
<dbReference type="Gene3D" id="3.30.420.340">
    <property type="entry name" value="UvrC, RNAse H endonuclease domain"/>
    <property type="match status" value="1"/>
</dbReference>
<organism evidence="9 10">
    <name type="scientific">candidate division WWE3 bacterium</name>
    <dbReference type="NCBI Taxonomy" id="2053526"/>
    <lineage>
        <taxon>Bacteria</taxon>
        <taxon>Katanobacteria</taxon>
    </lineage>
</organism>
<dbReference type="Proteomes" id="UP000262056">
    <property type="component" value="Unassembled WGS sequence"/>
</dbReference>
<dbReference type="InterPro" id="IPR001943">
    <property type="entry name" value="UVR_dom"/>
</dbReference>
<evidence type="ECO:0000256" key="4">
    <source>
        <dbReference type="ARBA" id="ARBA00022881"/>
    </source>
</evidence>
<dbReference type="Gene3D" id="4.10.860.10">
    <property type="entry name" value="UVR domain"/>
    <property type="match status" value="1"/>
</dbReference>
<dbReference type="CDD" id="cd10434">
    <property type="entry name" value="GIY-YIG_UvrC_Cho"/>
    <property type="match status" value="1"/>
</dbReference>
<evidence type="ECO:0000259" key="7">
    <source>
        <dbReference type="PROSITE" id="PS50164"/>
    </source>
</evidence>
<dbReference type="SMART" id="SM00465">
    <property type="entry name" value="GIYc"/>
    <property type="match status" value="1"/>
</dbReference>
<dbReference type="GO" id="GO:0006289">
    <property type="term" value="P:nucleotide-excision repair"/>
    <property type="evidence" value="ECO:0007669"/>
    <property type="project" value="InterPro"/>
</dbReference>
<dbReference type="Gene3D" id="3.40.1440.10">
    <property type="entry name" value="GIY-YIG endonuclease"/>
    <property type="match status" value="1"/>
</dbReference>
<evidence type="ECO:0000259" key="8">
    <source>
        <dbReference type="PROSITE" id="PS50165"/>
    </source>
</evidence>
<gene>
    <name evidence="9" type="ORF">DIU24_00100</name>
</gene>
<dbReference type="PROSITE" id="PS50164">
    <property type="entry name" value="GIY_YIG"/>
    <property type="match status" value="1"/>
</dbReference>
<dbReference type="EMBL" id="DQFB01000001">
    <property type="protein sequence ID" value="HCQ40097.1"/>
    <property type="molecule type" value="Genomic_DNA"/>
</dbReference>
<evidence type="ECO:0000256" key="5">
    <source>
        <dbReference type="ARBA" id="ARBA00023204"/>
    </source>
</evidence>
<dbReference type="InterPro" id="IPR047296">
    <property type="entry name" value="GIY-YIG_UvrC_Cho"/>
</dbReference>
<feature type="domain" description="GIY-YIG" evidence="7">
    <location>
        <begin position="54"/>
        <end position="133"/>
    </location>
</feature>
<dbReference type="FunFam" id="3.40.1440.10:FF:000001">
    <property type="entry name" value="UvrABC system protein C"/>
    <property type="match status" value="1"/>
</dbReference>
<feature type="domain" description="UVR" evidence="6">
    <location>
        <begin position="256"/>
        <end position="291"/>
    </location>
</feature>
<dbReference type="PANTHER" id="PTHR30562">
    <property type="entry name" value="UVRC/OXIDOREDUCTASE"/>
    <property type="match status" value="1"/>
</dbReference>
<keyword evidence="4" id="KW-0267">Excision nuclease</keyword>
<keyword evidence="2" id="KW-0227">DNA damage</keyword>
<dbReference type="PANTHER" id="PTHR30562:SF1">
    <property type="entry name" value="UVRABC SYSTEM PROTEIN C"/>
    <property type="match status" value="1"/>
</dbReference>
<dbReference type="InterPro" id="IPR000305">
    <property type="entry name" value="GIY-YIG_endonuc"/>
</dbReference>
<reference evidence="9 10" key="1">
    <citation type="journal article" date="2018" name="Nat. Biotechnol.">
        <title>A standardized bacterial taxonomy based on genome phylogeny substantially revises the tree of life.</title>
        <authorList>
            <person name="Parks D.H."/>
            <person name="Chuvochina M."/>
            <person name="Waite D.W."/>
            <person name="Rinke C."/>
            <person name="Skarshewski A."/>
            <person name="Chaumeil P.A."/>
            <person name="Hugenholtz P."/>
        </authorList>
    </citation>
    <scope>NUCLEOTIDE SEQUENCE [LARGE SCALE GENOMIC DNA]</scope>
    <source>
        <strain evidence="9">UBA12021</strain>
    </source>
</reference>
<dbReference type="SUPFAM" id="SSF46600">
    <property type="entry name" value="C-terminal UvrC-binding domain of UvrB"/>
    <property type="match status" value="1"/>
</dbReference>
<proteinExistence type="predicted"/>
<dbReference type="InterPro" id="IPR036876">
    <property type="entry name" value="UVR_dom_sf"/>
</dbReference>
<dbReference type="InterPro" id="IPR035901">
    <property type="entry name" value="GIY-YIG_endonuc_sf"/>
</dbReference>
<dbReference type="GO" id="GO:0009380">
    <property type="term" value="C:excinuclease repair complex"/>
    <property type="evidence" value="ECO:0007669"/>
    <property type="project" value="TreeGrafter"/>
</dbReference>
<comment type="caution">
    <text evidence="9">The sequence shown here is derived from an EMBL/GenBank/DDBJ whole genome shotgun (WGS) entry which is preliminary data.</text>
</comment>
<feature type="domain" description="UvrC family homology region profile" evidence="8">
    <location>
        <begin position="313"/>
        <end position="421"/>
    </location>
</feature>
<dbReference type="SUPFAM" id="SSF82771">
    <property type="entry name" value="GIY-YIG endonuclease"/>
    <property type="match status" value="1"/>
</dbReference>
<protein>
    <submittedName>
        <fullName evidence="9">Uncharacterized protein</fullName>
    </submittedName>
</protein>
<dbReference type="InterPro" id="IPR050066">
    <property type="entry name" value="UvrABC_protein_C"/>
</dbReference>
<dbReference type="Pfam" id="PF02151">
    <property type="entry name" value="UVR"/>
    <property type="match status" value="1"/>
</dbReference>
<sequence length="490" mass="56118">MKFSSVCAPVTGDTIMAIATTNQYFAKPFADMGKCYNNFVVSSNLNEKLKRMPTTPGVYIYEDAEGKIIYVGKAKNLRSRVSSYFRLTLDRSSKTFALVEKINNMRFIEVESELEALILEAELIKKHMPQFNISLKDDKSYLYVGIKSEKINVDGKLTNVQKIETFRKPDTQKYRYYYGPFPDGRSVRQLVRTLRKIFPFRDCSIAKYEKYKKLKAPCLYGHLNLCPAPCVNGSGVLALYRSNIKTVNSILSGKTSKLLNTLEKQMKDYSSAENFEKAASLRDTLRKFQYVRQSFRLPGEYIENPYLLDDIAKTALEDLVSTVPVLKELPTRIECYDISNISGREAVGSMVVALNGRIDKREYKRFKIKAKSTPDDFFMLYEVLYRRLSHEIDPKKKSWGLPSLIVLDGGKGQLSSGMEVLTKLNLDIPMIGLAKREETVVYYNNGFHETLPDTGSPGMRLLINLRDESHRFARKYHHILRSRKIFGAVK</sequence>
<evidence type="ECO:0000256" key="3">
    <source>
        <dbReference type="ARBA" id="ARBA00022769"/>
    </source>
</evidence>
<keyword evidence="3" id="KW-0228">DNA excision</keyword>
<evidence type="ECO:0000256" key="2">
    <source>
        <dbReference type="ARBA" id="ARBA00022763"/>
    </source>
</evidence>
<dbReference type="InterPro" id="IPR038476">
    <property type="entry name" value="UvrC_RNase_H_dom_sf"/>
</dbReference>
<evidence type="ECO:0000259" key="6">
    <source>
        <dbReference type="PROSITE" id="PS50151"/>
    </source>
</evidence>
<dbReference type="AlphaFoldDB" id="A0A656PP62"/>
<dbReference type="PROSITE" id="PS50151">
    <property type="entry name" value="UVR"/>
    <property type="match status" value="1"/>
</dbReference>
<dbReference type="GO" id="GO:0009381">
    <property type="term" value="F:excinuclease ABC activity"/>
    <property type="evidence" value="ECO:0007669"/>
    <property type="project" value="InterPro"/>
</dbReference>
<name>A0A656PP62_UNCKA</name>
<keyword evidence="1" id="KW-0963">Cytoplasm</keyword>
<evidence type="ECO:0000313" key="9">
    <source>
        <dbReference type="EMBL" id="HCQ40097.1"/>
    </source>
</evidence>
<accession>A0A656PP62</accession>
<dbReference type="Pfam" id="PF08459">
    <property type="entry name" value="UvrC_RNaseH_dom"/>
    <property type="match status" value="1"/>
</dbReference>
<dbReference type="InterPro" id="IPR001162">
    <property type="entry name" value="UvrC_RNase_H_dom"/>
</dbReference>
<evidence type="ECO:0000313" key="10">
    <source>
        <dbReference type="Proteomes" id="UP000262056"/>
    </source>
</evidence>
<keyword evidence="5" id="KW-0234">DNA repair</keyword>
<dbReference type="PROSITE" id="PS50165">
    <property type="entry name" value="UVRC"/>
    <property type="match status" value="1"/>
</dbReference>